<organism evidence="4 5">
    <name type="scientific">Sanghuangporus baumii</name>
    <name type="common">Phellinus baumii</name>
    <dbReference type="NCBI Taxonomy" id="108892"/>
    <lineage>
        <taxon>Eukaryota</taxon>
        <taxon>Fungi</taxon>
        <taxon>Dikarya</taxon>
        <taxon>Basidiomycota</taxon>
        <taxon>Agaricomycotina</taxon>
        <taxon>Agaricomycetes</taxon>
        <taxon>Hymenochaetales</taxon>
        <taxon>Hymenochaetaceae</taxon>
        <taxon>Sanghuangporus</taxon>
    </lineage>
</organism>
<keyword evidence="2" id="KW-0560">Oxidoreductase</keyword>
<keyword evidence="3" id="KW-0503">Monooxygenase</keyword>
<gene>
    <name evidence="4" type="ORF">A7U60_g4142</name>
</gene>
<evidence type="ECO:0000313" key="5">
    <source>
        <dbReference type="Proteomes" id="UP000757232"/>
    </source>
</evidence>
<keyword evidence="5" id="KW-1185">Reference proteome</keyword>
<evidence type="ECO:0000256" key="1">
    <source>
        <dbReference type="ARBA" id="ARBA00007992"/>
    </source>
</evidence>
<accession>A0A9Q5NCK2</accession>
<comment type="caution">
    <text evidence="4">The sequence shown here is derived from an EMBL/GenBank/DDBJ whole genome shotgun (WGS) entry which is preliminary data.</text>
</comment>
<dbReference type="AlphaFoldDB" id="A0A9Q5NCK2"/>
<comment type="similarity">
    <text evidence="1">Belongs to the paxM FAD-dependent monooxygenase family.</text>
</comment>
<reference evidence="4" key="1">
    <citation type="submission" date="2016-06" db="EMBL/GenBank/DDBJ databases">
        <title>Draft Genome sequence of the fungus Inonotus baumii.</title>
        <authorList>
            <person name="Zhu H."/>
            <person name="Lin W."/>
        </authorList>
    </citation>
    <scope>NUCLEOTIDE SEQUENCE</scope>
    <source>
        <strain evidence="4">821</strain>
    </source>
</reference>
<dbReference type="Gene3D" id="3.30.9.30">
    <property type="match status" value="1"/>
</dbReference>
<protein>
    <submittedName>
        <fullName evidence="4">FAD/NAD-binding domain-containing protein</fullName>
    </submittedName>
</protein>
<dbReference type="GO" id="GO:0004497">
    <property type="term" value="F:monooxygenase activity"/>
    <property type="evidence" value="ECO:0007669"/>
    <property type="project" value="UniProtKB-KW"/>
</dbReference>
<sequence>MLKDPELRGLVVERSPTSWVRKNTQLVGYPISSGKPHNLVFVYSDSGTQTCVMKDDIGELRNQYVDFETRVQKLLSLVESPIRWKLMDRRPLKSWVHPCGRVVLLRDDCHPMLVLRWQLKMPQSWGTSFPLYLLFPNCRHCCMYVYERLRQSRATETQLGSRAIQKMYHLPVDEQKQCDDEDSKTCRQVAGFLSSEAENNANRTITDKGSNGTGLHMPPRSKFAEWFSYDADAVVDSWWAGEG</sequence>
<dbReference type="Proteomes" id="UP000757232">
    <property type="component" value="Unassembled WGS sequence"/>
</dbReference>
<evidence type="ECO:0000256" key="2">
    <source>
        <dbReference type="ARBA" id="ARBA00023002"/>
    </source>
</evidence>
<dbReference type="PANTHER" id="PTHR13789:SF147">
    <property type="entry name" value="PUTATIVE (AFU_ORTHOLOGUE AFUA_2G01950)-RELATED"/>
    <property type="match status" value="1"/>
</dbReference>
<dbReference type="InterPro" id="IPR050493">
    <property type="entry name" value="FAD-dep_Monooxygenase_BioMet"/>
</dbReference>
<dbReference type="PANTHER" id="PTHR13789">
    <property type="entry name" value="MONOOXYGENASE"/>
    <property type="match status" value="1"/>
</dbReference>
<evidence type="ECO:0000256" key="3">
    <source>
        <dbReference type="ARBA" id="ARBA00023033"/>
    </source>
</evidence>
<name>A0A9Q5NCK2_SANBA</name>
<evidence type="ECO:0000313" key="4">
    <source>
        <dbReference type="EMBL" id="OCB88669.1"/>
    </source>
</evidence>
<dbReference type="OrthoDB" id="9993796at2759"/>
<proteinExistence type="inferred from homology"/>
<dbReference type="EMBL" id="LNZH02000173">
    <property type="protein sequence ID" value="OCB88669.1"/>
    <property type="molecule type" value="Genomic_DNA"/>
</dbReference>